<accession>A0A1V0S8Y0</accession>
<sequence>MFCLNIRTNDNCESFYIVYKENRIYKSQVMQDLLELTDQTIKIFNNEYKLVDIFIDVGKDVVRQYFSDRVDEMPLSLDILKFMLYIQDDRIINIVHKEGFLLFSNKSTELNTLLNNHSEYFGLRKMMFKYSYFFDKETDMFVDIHHMNIIKQIAYYDGQNIDVNTGNLYDERFFGKQKIMALCNELIRRIIIPYRFWRKEYYYYSYHFTCPESINFRNMPIYINVQDIFILTITKVTIKRFVIKGLEDHKIKKIKIYSGEMSKNIGDFSFNEMYEPKVKYFGNGVHTIYWNIIDKICAIVIDYEVIDTL</sequence>
<gene>
    <name evidence="1" type="ORF">Catovirus_1_212</name>
</gene>
<reference evidence="1" key="1">
    <citation type="journal article" date="2017" name="Science">
        <title>Giant viruses with an expanded complement of translation system components.</title>
        <authorList>
            <person name="Schulz F."/>
            <person name="Yutin N."/>
            <person name="Ivanova N.N."/>
            <person name="Ortega D.R."/>
            <person name="Lee T.K."/>
            <person name="Vierheilig J."/>
            <person name="Daims H."/>
            <person name="Horn M."/>
            <person name="Wagner M."/>
            <person name="Jensen G.J."/>
            <person name="Kyrpides N.C."/>
            <person name="Koonin E.V."/>
            <person name="Woyke T."/>
        </authorList>
    </citation>
    <scope>NUCLEOTIDE SEQUENCE</scope>
    <source>
        <strain evidence="1">CTV1</strain>
    </source>
</reference>
<evidence type="ECO:0000313" key="1">
    <source>
        <dbReference type="EMBL" id="ARF08162.1"/>
    </source>
</evidence>
<organism evidence="1">
    <name type="scientific">Catovirus CTV1</name>
    <dbReference type="NCBI Taxonomy" id="1977631"/>
    <lineage>
        <taxon>Viruses</taxon>
        <taxon>Varidnaviria</taxon>
        <taxon>Bamfordvirae</taxon>
        <taxon>Nucleocytoviricota</taxon>
        <taxon>Megaviricetes</taxon>
        <taxon>Imitervirales</taxon>
        <taxon>Mimiviridae</taxon>
        <taxon>Klosneuvirinae</taxon>
        <taxon>Catovirus</taxon>
    </lineage>
</organism>
<protein>
    <submittedName>
        <fullName evidence="1">Uncharacterized protein</fullName>
    </submittedName>
</protein>
<proteinExistence type="predicted"/>
<name>A0A1V0S8Y0_9VIRU</name>
<dbReference type="EMBL" id="KY684083">
    <property type="protein sequence ID" value="ARF08162.1"/>
    <property type="molecule type" value="Genomic_DNA"/>
</dbReference>